<dbReference type="AlphaFoldDB" id="A0A9E7C155"/>
<keyword evidence="2" id="KW-1185">Reference proteome</keyword>
<sequence>MRVHFLSPPSYGSWLHELIYDRIELRRACRPGARWLPCDRWVVLHWAPYDERNLSGMRREDPPLVVIVGWLAASRNADNRTRTLFV</sequence>
<protein>
    <submittedName>
        <fullName evidence="1">Uncharacterized protein</fullName>
    </submittedName>
</protein>
<organism evidence="1 2">
    <name type="scientific">Capillimicrobium parvum</name>
    <dbReference type="NCBI Taxonomy" id="2884022"/>
    <lineage>
        <taxon>Bacteria</taxon>
        <taxon>Bacillati</taxon>
        <taxon>Actinomycetota</taxon>
        <taxon>Thermoleophilia</taxon>
        <taxon>Solirubrobacterales</taxon>
        <taxon>Capillimicrobiaceae</taxon>
        <taxon>Capillimicrobium</taxon>
    </lineage>
</organism>
<proteinExistence type="predicted"/>
<dbReference type="Proteomes" id="UP001162834">
    <property type="component" value="Chromosome"/>
</dbReference>
<dbReference type="RefSeq" id="WP_259311128.1">
    <property type="nucleotide sequence ID" value="NZ_CP087164.1"/>
</dbReference>
<name>A0A9E7C155_9ACTN</name>
<dbReference type="EMBL" id="CP087164">
    <property type="protein sequence ID" value="UGS37066.1"/>
    <property type="molecule type" value="Genomic_DNA"/>
</dbReference>
<evidence type="ECO:0000313" key="1">
    <source>
        <dbReference type="EMBL" id="UGS37066.1"/>
    </source>
</evidence>
<reference evidence="1" key="1">
    <citation type="journal article" date="2022" name="Int. J. Syst. Evol. Microbiol.">
        <title>Pseudomonas aegrilactucae sp. nov. and Pseudomonas morbosilactucae sp. nov., pathogens causing bacterial rot of lettuce in Japan.</title>
        <authorList>
            <person name="Sawada H."/>
            <person name="Fujikawa T."/>
            <person name="Satou M."/>
        </authorList>
    </citation>
    <scope>NUCLEOTIDE SEQUENCE</scope>
    <source>
        <strain evidence="1">0166_1</strain>
    </source>
</reference>
<dbReference type="KEGG" id="sbae:DSM104329_03478"/>
<evidence type="ECO:0000313" key="2">
    <source>
        <dbReference type="Proteomes" id="UP001162834"/>
    </source>
</evidence>
<gene>
    <name evidence="1" type="ORF">DSM104329_03478</name>
</gene>
<accession>A0A9E7C155</accession>